<dbReference type="InterPro" id="IPR001959">
    <property type="entry name" value="Transposase"/>
</dbReference>
<dbReference type="GO" id="GO:0003677">
    <property type="term" value="F:DNA binding"/>
    <property type="evidence" value="ECO:0007669"/>
    <property type="project" value="UniProtKB-KW"/>
</dbReference>
<keyword evidence="5" id="KW-0238">DNA-binding</keyword>
<dbReference type="InterPro" id="IPR010095">
    <property type="entry name" value="Cas12f1-like_TNB"/>
</dbReference>
<sequence length="442" mass="51625">MATTKDGVHIKGTKKDLPEGWVTFAFRFAIFPSKEQSMKLEKAFGCERKIYNEYVAGLYEYLETVGFEGGFIRYKVPNYTTITKKYDFLDRSNDSFVYNDAKMRFQAAIKKYNEIYAKRPLQYKKSVRKKMKTIDYVPTLRDIKGMPKFHSKKQGKLSYTTNQTNGNIKITQENGHYQLCIPKFQEGIPILLHRELPCDGMIKKATVKREGTKYIVSLSVDYFCPKEKQVDNIISDKVIGLDYSQSQLYVDSEGRTAQYSRYNKIIEKRVRRFNKSLARKKNQAKKDENDNIIYSKNYEKQVRKYQQITTKAKNQRKDFLHKKSNQITNDYDAIVVEDLDLSNLVQCLKLGKKLHDNGFGMFRLMLKYKAENKGKHYIVADKFFASSKLCSECNHKKEKLKLSERAYVCENCGTKIDRDYNAGRNLKHYGIRVLYEMGLLAA</sequence>
<dbReference type="Pfam" id="PF12323">
    <property type="entry name" value="HTH_OrfB_IS605"/>
    <property type="match status" value="1"/>
</dbReference>
<keyword evidence="4" id="KW-0862">Zinc</keyword>
<evidence type="ECO:0000256" key="7">
    <source>
        <dbReference type="SAM" id="Coils"/>
    </source>
</evidence>
<comment type="similarity">
    <text evidence="1">In the C-terminal section; belongs to the transposase 35 family.</text>
</comment>
<dbReference type="EMBL" id="NVMX01000241">
    <property type="protein sequence ID" value="PDZ94196.1"/>
    <property type="molecule type" value="Genomic_DNA"/>
</dbReference>
<feature type="domain" description="Cas12f1-like TNB" evidence="9">
    <location>
        <begin position="359"/>
        <end position="426"/>
    </location>
</feature>
<keyword evidence="6" id="KW-0233">DNA recombination</keyword>
<gene>
    <name evidence="11" type="ORF">CON36_35100</name>
</gene>
<protein>
    <submittedName>
        <fullName evidence="11">Transposase</fullName>
    </submittedName>
</protein>
<accession>A0A9X6SSA7</accession>
<evidence type="ECO:0000313" key="12">
    <source>
        <dbReference type="Proteomes" id="UP000219922"/>
    </source>
</evidence>
<feature type="coiled-coil region" evidence="7">
    <location>
        <begin position="263"/>
        <end position="315"/>
    </location>
</feature>
<dbReference type="AlphaFoldDB" id="A0A9X6SSA7"/>
<dbReference type="Pfam" id="PF07282">
    <property type="entry name" value="Cas12f1-like_TNB"/>
    <property type="match status" value="1"/>
</dbReference>
<keyword evidence="3" id="KW-0479">Metal-binding</keyword>
<dbReference type="GO" id="GO:0032196">
    <property type="term" value="P:transposition"/>
    <property type="evidence" value="ECO:0007669"/>
    <property type="project" value="UniProtKB-KW"/>
</dbReference>
<evidence type="ECO:0000313" key="11">
    <source>
        <dbReference type="EMBL" id="PDZ94196.1"/>
    </source>
</evidence>
<feature type="domain" description="Transposase putative helix-turn-helix" evidence="10">
    <location>
        <begin position="23"/>
        <end position="56"/>
    </location>
</feature>
<evidence type="ECO:0000259" key="9">
    <source>
        <dbReference type="Pfam" id="PF07282"/>
    </source>
</evidence>
<comment type="caution">
    <text evidence="11">The sequence shown here is derived from an EMBL/GenBank/DDBJ whole genome shotgun (WGS) entry which is preliminary data.</text>
</comment>
<evidence type="ECO:0000259" key="8">
    <source>
        <dbReference type="Pfam" id="PF01385"/>
    </source>
</evidence>
<feature type="domain" description="Probable transposase IS891/IS1136/IS1341" evidence="8">
    <location>
        <begin position="235"/>
        <end position="346"/>
    </location>
</feature>
<evidence type="ECO:0000259" key="10">
    <source>
        <dbReference type="Pfam" id="PF12323"/>
    </source>
</evidence>
<reference evidence="11 12" key="1">
    <citation type="submission" date="2017-09" db="EMBL/GenBank/DDBJ databases">
        <title>Large-scale bioinformatics analysis of Bacillus genomes uncovers conserved roles of natural products in bacterial physiology.</title>
        <authorList>
            <consortium name="Agbiome Team Llc"/>
            <person name="Bleich R.M."/>
            <person name="Grubbs K.J."/>
            <person name="Santa Maria K.C."/>
            <person name="Allen S.E."/>
            <person name="Farag S."/>
            <person name="Shank E.A."/>
            <person name="Bowers A."/>
        </authorList>
    </citation>
    <scope>NUCLEOTIDE SEQUENCE [LARGE SCALE GENOMIC DNA]</scope>
    <source>
        <strain evidence="11 12">AFS092789</strain>
    </source>
</reference>
<organism evidence="11 12">
    <name type="scientific">Bacillus cereus</name>
    <dbReference type="NCBI Taxonomy" id="1396"/>
    <lineage>
        <taxon>Bacteria</taxon>
        <taxon>Bacillati</taxon>
        <taxon>Bacillota</taxon>
        <taxon>Bacilli</taxon>
        <taxon>Bacillales</taxon>
        <taxon>Bacillaceae</taxon>
        <taxon>Bacillus</taxon>
        <taxon>Bacillus cereus group</taxon>
    </lineage>
</organism>
<dbReference type="RefSeq" id="WP_098007217.1">
    <property type="nucleotide sequence ID" value="NZ_NVMX01000241.1"/>
</dbReference>
<evidence type="ECO:0000256" key="5">
    <source>
        <dbReference type="ARBA" id="ARBA00023125"/>
    </source>
</evidence>
<evidence type="ECO:0000256" key="1">
    <source>
        <dbReference type="ARBA" id="ARBA00008761"/>
    </source>
</evidence>
<dbReference type="Proteomes" id="UP000219922">
    <property type="component" value="Unassembled WGS sequence"/>
</dbReference>
<dbReference type="InterPro" id="IPR021027">
    <property type="entry name" value="Transposase_put_HTH"/>
</dbReference>
<evidence type="ECO:0000256" key="4">
    <source>
        <dbReference type="ARBA" id="ARBA00022833"/>
    </source>
</evidence>
<keyword evidence="2" id="KW-0815">Transposition</keyword>
<evidence type="ECO:0000256" key="3">
    <source>
        <dbReference type="ARBA" id="ARBA00022723"/>
    </source>
</evidence>
<evidence type="ECO:0000256" key="2">
    <source>
        <dbReference type="ARBA" id="ARBA00022578"/>
    </source>
</evidence>
<dbReference type="Pfam" id="PF01385">
    <property type="entry name" value="OrfB_IS605"/>
    <property type="match status" value="1"/>
</dbReference>
<dbReference type="NCBIfam" id="NF040570">
    <property type="entry name" value="guided_TnpB"/>
    <property type="match status" value="1"/>
</dbReference>
<evidence type="ECO:0000256" key="6">
    <source>
        <dbReference type="ARBA" id="ARBA00023172"/>
    </source>
</evidence>
<dbReference type="GO" id="GO:0006310">
    <property type="term" value="P:DNA recombination"/>
    <property type="evidence" value="ECO:0007669"/>
    <property type="project" value="UniProtKB-KW"/>
</dbReference>
<name>A0A9X6SSA7_BACCE</name>
<keyword evidence="7" id="KW-0175">Coiled coil</keyword>
<proteinExistence type="inferred from homology"/>
<dbReference type="GO" id="GO:0046872">
    <property type="term" value="F:metal ion binding"/>
    <property type="evidence" value="ECO:0007669"/>
    <property type="project" value="UniProtKB-KW"/>
</dbReference>
<dbReference type="NCBIfam" id="TIGR01766">
    <property type="entry name" value="IS200/IS605 family accessory protein TnpB-like domain"/>
    <property type="match status" value="1"/>
</dbReference>